<sequence>MPDYNDETLYQAANQEDARYVEISRAAFGCKVTEGQIYKLERNFNNPYIFERGEAYIIDDETKENYSVFLLCKTVLYK</sequence>
<dbReference type="EMBL" id="WJXB01000010">
    <property type="protein sequence ID" value="MRN55773.1"/>
    <property type="molecule type" value="Genomic_DNA"/>
</dbReference>
<comment type="caution">
    <text evidence="1">The sequence shown here is derived from an EMBL/GenBank/DDBJ whole genome shotgun (WGS) entry which is preliminary data.</text>
</comment>
<reference evidence="1 2" key="1">
    <citation type="submission" date="2019-11" db="EMBL/GenBank/DDBJ databases">
        <title>Paenibacillus monticola sp. nov., a novel PGPR strain isolated from mountain sample in China.</title>
        <authorList>
            <person name="Zhao Q."/>
            <person name="Li H.-P."/>
            <person name="Zhang J.-L."/>
        </authorList>
    </citation>
    <scope>NUCLEOTIDE SEQUENCE [LARGE SCALE GENOMIC DNA]</scope>
    <source>
        <strain evidence="1 2">LC-T2</strain>
    </source>
</reference>
<dbReference type="RefSeq" id="WP_154121266.1">
    <property type="nucleotide sequence ID" value="NZ_WJXB01000010.1"/>
</dbReference>
<evidence type="ECO:0000313" key="2">
    <source>
        <dbReference type="Proteomes" id="UP000463051"/>
    </source>
</evidence>
<accession>A0A7X2HAE0</accession>
<dbReference type="Proteomes" id="UP000463051">
    <property type="component" value="Unassembled WGS sequence"/>
</dbReference>
<evidence type="ECO:0000313" key="1">
    <source>
        <dbReference type="EMBL" id="MRN55773.1"/>
    </source>
</evidence>
<protein>
    <submittedName>
        <fullName evidence="1">Uncharacterized protein</fullName>
    </submittedName>
</protein>
<proteinExistence type="predicted"/>
<name>A0A7X2HAE0_9BACL</name>
<gene>
    <name evidence="1" type="ORF">GJB61_22580</name>
</gene>
<dbReference type="AlphaFoldDB" id="A0A7X2HAE0"/>
<organism evidence="1 2">
    <name type="scientific">Paenibacillus monticola</name>
    <dbReference type="NCBI Taxonomy" id="2666075"/>
    <lineage>
        <taxon>Bacteria</taxon>
        <taxon>Bacillati</taxon>
        <taxon>Bacillota</taxon>
        <taxon>Bacilli</taxon>
        <taxon>Bacillales</taxon>
        <taxon>Paenibacillaceae</taxon>
        <taxon>Paenibacillus</taxon>
    </lineage>
</organism>
<keyword evidence="2" id="KW-1185">Reference proteome</keyword>